<dbReference type="AlphaFoldDB" id="A0A497EQ13"/>
<name>A0A497EQ13_9CREN</name>
<gene>
    <name evidence="1" type="ORF">DRJ31_04790</name>
</gene>
<accession>A0A497EQ13</accession>
<sequence length="62" mass="7067">MSWRDELADRAKQALSKKPKLGMDVDLSDYILSLSSYVQNLEEQDLRNRALSVGIDLDGKNR</sequence>
<evidence type="ECO:0000313" key="1">
    <source>
        <dbReference type="EMBL" id="RLE49455.1"/>
    </source>
</evidence>
<dbReference type="Proteomes" id="UP000278475">
    <property type="component" value="Unassembled WGS sequence"/>
</dbReference>
<feature type="non-terminal residue" evidence="1">
    <location>
        <position position="62"/>
    </location>
</feature>
<proteinExistence type="predicted"/>
<protein>
    <submittedName>
        <fullName evidence="1">Uncharacterized protein</fullName>
    </submittedName>
</protein>
<dbReference type="EMBL" id="QMQV01000034">
    <property type="protein sequence ID" value="RLE49455.1"/>
    <property type="molecule type" value="Genomic_DNA"/>
</dbReference>
<comment type="caution">
    <text evidence="1">The sequence shown here is derived from an EMBL/GenBank/DDBJ whole genome shotgun (WGS) entry which is preliminary data.</text>
</comment>
<evidence type="ECO:0000313" key="2">
    <source>
        <dbReference type="Proteomes" id="UP000278475"/>
    </source>
</evidence>
<organism evidence="1 2">
    <name type="scientific">Thermoproteota archaeon</name>
    <dbReference type="NCBI Taxonomy" id="2056631"/>
    <lineage>
        <taxon>Archaea</taxon>
        <taxon>Thermoproteota</taxon>
    </lineage>
</organism>
<reference evidence="1 2" key="1">
    <citation type="submission" date="2018-06" db="EMBL/GenBank/DDBJ databases">
        <title>Extensive metabolic versatility and redundancy in microbially diverse, dynamic hydrothermal sediments.</title>
        <authorList>
            <person name="Dombrowski N."/>
            <person name="Teske A."/>
            <person name="Baker B.J."/>
        </authorList>
    </citation>
    <scope>NUCLEOTIDE SEQUENCE [LARGE SCALE GENOMIC DNA]</scope>
    <source>
        <strain evidence="1">B66_G16</strain>
    </source>
</reference>